<dbReference type="RefSeq" id="WP_021247600.1">
    <property type="nucleotide sequence ID" value="NZ_ATJV01000001.1"/>
</dbReference>
<feature type="transmembrane region" description="Helical" evidence="1">
    <location>
        <begin position="27"/>
        <end position="49"/>
    </location>
</feature>
<protein>
    <submittedName>
        <fullName evidence="2">Uncharacterized protein</fullName>
    </submittedName>
</protein>
<gene>
    <name evidence="2" type="ORF">M622_00685</name>
</gene>
<comment type="caution">
    <text evidence="2">The sequence shown here is derived from an EMBL/GenBank/DDBJ whole genome shotgun (WGS) entry which is preliminary data.</text>
</comment>
<dbReference type="PATRIC" id="fig|1348657.5.peg.136"/>
<reference evidence="2 3" key="1">
    <citation type="submission" date="2013-06" db="EMBL/GenBank/DDBJ databases">
        <title>Draft genome sequence of Thauera terpenica.</title>
        <authorList>
            <person name="Liu B."/>
            <person name="Frostegard A.H."/>
            <person name="Shapleigh J.P."/>
        </authorList>
    </citation>
    <scope>NUCLEOTIDE SEQUENCE [LARGE SCALE GENOMIC DNA]</scope>
    <source>
        <strain evidence="2 3">58Eu</strain>
    </source>
</reference>
<keyword evidence="1" id="KW-0472">Membrane</keyword>
<dbReference type="AlphaFoldDB" id="T0AWQ7"/>
<dbReference type="eggNOG" id="ENOG502ZV2X">
    <property type="taxonomic scope" value="Bacteria"/>
</dbReference>
<proteinExistence type="predicted"/>
<feature type="transmembrane region" description="Helical" evidence="1">
    <location>
        <begin position="69"/>
        <end position="88"/>
    </location>
</feature>
<accession>T0AWQ7</accession>
<dbReference type="Proteomes" id="UP000015455">
    <property type="component" value="Unassembled WGS sequence"/>
</dbReference>
<dbReference type="EMBL" id="ATJV01000001">
    <property type="protein sequence ID" value="EPZ17314.1"/>
    <property type="molecule type" value="Genomic_DNA"/>
</dbReference>
<keyword evidence="1" id="KW-0812">Transmembrane</keyword>
<name>T0AWQ7_9RHOO</name>
<dbReference type="OrthoDB" id="6850253at2"/>
<evidence type="ECO:0000256" key="1">
    <source>
        <dbReference type="SAM" id="Phobius"/>
    </source>
</evidence>
<organism evidence="2 3">
    <name type="scientific">Thauera terpenica 58Eu</name>
    <dbReference type="NCBI Taxonomy" id="1348657"/>
    <lineage>
        <taxon>Bacteria</taxon>
        <taxon>Pseudomonadati</taxon>
        <taxon>Pseudomonadota</taxon>
        <taxon>Betaproteobacteria</taxon>
        <taxon>Rhodocyclales</taxon>
        <taxon>Zoogloeaceae</taxon>
        <taxon>Thauera</taxon>
    </lineage>
</organism>
<keyword evidence="3" id="KW-1185">Reference proteome</keyword>
<dbReference type="STRING" id="1348657.M622_00685"/>
<evidence type="ECO:0000313" key="3">
    <source>
        <dbReference type="Proteomes" id="UP000015455"/>
    </source>
</evidence>
<keyword evidence="1" id="KW-1133">Transmembrane helix</keyword>
<evidence type="ECO:0000313" key="2">
    <source>
        <dbReference type="EMBL" id="EPZ17314.1"/>
    </source>
</evidence>
<sequence>MSSTYPPLENNPAIGLLQQFKQLSVPLWARSLALCLGVATFVAGLWLLWMGSVNCGDRGNCGNVLDTGVRIVTTSFVPVIVLVYLVFAQTGVSALTRKSRELLATTIPEALRTTHQAGDLSALTDEIAHSDVELTHHRGAPTAHYRLTLSRGVGTGMATAHIRFQVDFNVTKMNVVVFIPCIDPPPAEPGGSWLARHFPVTCEGARHEGYEVDQSMSYVTTQAVPLLKICLRHRLANDFLWDPAAKLYFAQDLRYFLFSLAEEGWNRFSTTQA</sequence>